<dbReference type="Pfam" id="PF01609">
    <property type="entry name" value="DDE_Tnp_1"/>
    <property type="match status" value="1"/>
</dbReference>
<keyword evidence="3" id="KW-0238">DNA-binding</keyword>
<dbReference type="AlphaFoldDB" id="A0A3B0C2G5"/>
<dbReference type="InterPro" id="IPR047952">
    <property type="entry name" value="Transpos_IS4"/>
</dbReference>
<comment type="caution">
    <text evidence="6">The sequence shown here is derived from an EMBL/GenBank/DDBJ whole genome shotgun (WGS) entry which is preliminary data.</text>
</comment>
<sequence>MDNISDATVIGKYLSLLSLDEYDLSIFDQRKQKLKTADCIRLFIAAYLLEHKSSRDIEKAVRAEKTLQDWVKAESISHSQLTRKLPKIPTEMLEHLLLRTVQRIRDLTRPRSEIPMTEKLAIVDSTTLLIPAGLGEWARVNKYQTMVKMHLRLVVDSPDVLVPEAIIPTTGNVSDHTVAAELVVAKDALYVMDRGYVKYRRMDEWIQQGLHYVIRVNEKHTATVLESYAVEPTSRVVRDAKVRLGSAFVSMERAVRLVEYRDEQGRLYRVVTTRFDLRAEDIAETYR</sequence>
<dbReference type="SUPFAM" id="SSF53098">
    <property type="entry name" value="Ribonuclease H-like"/>
    <property type="match status" value="1"/>
</dbReference>
<evidence type="ECO:0000313" key="6">
    <source>
        <dbReference type="EMBL" id="RKN79250.1"/>
    </source>
</evidence>
<dbReference type="EMBL" id="RBAH01000016">
    <property type="protein sequence ID" value="RKN79250.1"/>
    <property type="molecule type" value="Genomic_DNA"/>
</dbReference>
<accession>A0A3B0C2G5</accession>
<reference evidence="6 7" key="1">
    <citation type="journal article" date="2007" name="Int. J. Syst. Evol. Microbiol.">
        <title>Paenibacillus ginsengarvi sp. nov., isolated from soil from ginseng cultivation.</title>
        <authorList>
            <person name="Yoon M.H."/>
            <person name="Ten L.N."/>
            <person name="Im W.T."/>
        </authorList>
    </citation>
    <scope>NUCLEOTIDE SEQUENCE [LARGE SCALE GENOMIC DNA]</scope>
    <source>
        <strain evidence="6 7">KCTC 13059</strain>
    </source>
</reference>
<evidence type="ECO:0000256" key="2">
    <source>
        <dbReference type="ARBA" id="ARBA00022578"/>
    </source>
</evidence>
<keyword evidence="2" id="KW-0815">Transposition</keyword>
<dbReference type="InterPro" id="IPR002559">
    <property type="entry name" value="Transposase_11"/>
</dbReference>
<dbReference type="OrthoDB" id="368860at2"/>
<evidence type="ECO:0000256" key="1">
    <source>
        <dbReference type="ARBA" id="ARBA00010075"/>
    </source>
</evidence>
<gene>
    <name evidence="6" type="ORF">D7M11_21470</name>
</gene>
<dbReference type="GO" id="GO:0006313">
    <property type="term" value="P:DNA transposition"/>
    <property type="evidence" value="ECO:0007669"/>
    <property type="project" value="InterPro"/>
</dbReference>
<proteinExistence type="inferred from homology"/>
<feature type="non-terminal residue" evidence="6">
    <location>
        <position position="287"/>
    </location>
</feature>
<dbReference type="PANTHER" id="PTHR33258:SF1">
    <property type="entry name" value="TRANSPOSASE INSL FOR INSERTION SEQUENCE ELEMENT IS186A-RELATED"/>
    <property type="match status" value="1"/>
</dbReference>
<dbReference type="Proteomes" id="UP000282311">
    <property type="component" value="Unassembled WGS sequence"/>
</dbReference>
<dbReference type="PANTHER" id="PTHR33258">
    <property type="entry name" value="TRANSPOSASE INSL FOR INSERTION SEQUENCE ELEMENT IS186A-RELATED"/>
    <property type="match status" value="1"/>
</dbReference>
<dbReference type="GO" id="GO:0004803">
    <property type="term" value="F:transposase activity"/>
    <property type="evidence" value="ECO:0007669"/>
    <property type="project" value="InterPro"/>
</dbReference>
<evidence type="ECO:0000256" key="4">
    <source>
        <dbReference type="ARBA" id="ARBA00023172"/>
    </source>
</evidence>
<evidence type="ECO:0000259" key="5">
    <source>
        <dbReference type="Pfam" id="PF01609"/>
    </source>
</evidence>
<name>A0A3B0C2G5_9BACL</name>
<keyword evidence="4" id="KW-0233">DNA recombination</keyword>
<dbReference type="RefSeq" id="WP_120749305.1">
    <property type="nucleotide sequence ID" value="NZ_RBAH01000016.1"/>
</dbReference>
<comment type="similarity">
    <text evidence="1">Belongs to the transposase 11 family.</text>
</comment>
<keyword evidence="7" id="KW-1185">Reference proteome</keyword>
<dbReference type="NCBIfam" id="NF033592">
    <property type="entry name" value="transpos_IS4_1"/>
    <property type="match status" value="1"/>
</dbReference>
<evidence type="ECO:0000313" key="7">
    <source>
        <dbReference type="Proteomes" id="UP000282311"/>
    </source>
</evidence>
<organism evidence="6 7">
    <name type="scientific">Paenibacillus ginsengarvi</name>
    <dbReference type="NCBI Taxonomy" id="400777"/>
    <lineage>
        <taxon>Bacteria</taxon>
        <taxon>Bacillati</taxon>
        <taxon>Bacillota</taxon>
        <taxon>Bacilli</taxon>
        <taxon>Bacillales</taxon>
        <taxon>Paenibacillaceae</taxon>
        <taxon>Paenibacillus</taxon>
    </lineage>
</organism>
<dbReference type="InterPro" id="IPR012337">
    <property type="entry name" value="RNaseH-like_sf"/>
</dbReference>
<dbReference type="GO" id="GO:0003677">
    <property type="term" value="F:DNA binding"/>
    <property type="evidence" value="ECO:0007669"/>
    <property type="project" value="UniProtKB-KW"/>
</dbReference>
<evidence type="ECO:0000256" key="3">
    <source>
        <dbReference type="ARBA" id="ARBA00023125"/>
    </source>
</evidence>
<feature type="domain" description="Transposase IS4-like" evidence="5">
    <location>
        <begin position="118"/>
        <end position="287"/>
    </location>
</feature>
<protein>
    <submittedName>
        <fullName evidence="6">IS4 family transposase</fullName>
    </submittedName>
</protein>